<dbReference type="Gene3D" id="3.40.50.2000">
    <property type="entry name" value="Glycogen Phosphorylase B"/>
    <property type="match status" value="2"/>
</dbReference>
<dbReference type="Pfam" id="PF13439">
    <property type="entry name" value="Glyco_transf_4"/>
    <property type="match status" value="1"/>
</dbReference>
<dbReference type="GO" id="GO:0016757">
    <property type="term" value="F:glycosyltransferase activity"/>
    <property type="evidence" value="ECO:0007669"/>
    <property type="project" value="TreeGrafter"/>
</dbReference>
<feature type="domain" description="Glycosyltransferase subfamily 4-like N-terminal" evidence="1">
    <location>
        <begin position="35"/>
        <end position="203"/>
    </location>
</feature>
<dbReference type="InterPro" id="IPR028098">
    <property type="entry name" value="Glyco_trans_4-like_N"/>
</dbReference>
<reference evidence="2 3" key="1">
    <citation type="submission" date="2020-03" db="EMBL/GenBank/DDBJ databases">
        <authorList>
            <consortium name="Genoscope - CEA"/>
            <person name="William W."/>
        </authorList>
    </citation>
    <scope>NUCLEOTIDE SEQUENCE [LARGE SCALE GENOMIC DNA]</scope>
    <source>
        <strain evidence="3">DSM 16959</strain>
    </source>
</reference>
<protein>
    <submittedName>
        <fullName evidence="2">Glycoside hydrolase</fullName>
    </submittedName>
</protein>
<dbReference type="InterPro" id="IPR050194">
    <property type="entry name" value="Glycosyltransferase_grp1"/>
</dbReference>
<dbReference type="Pfam" id="PF13692">
    <property type="entry name" value="Glyco_trans_1_4"/>
    <property type="match status" value="1"/>
</dbReference>
<gene>
    <name evidence="2" type="ORF">DENOEST_1561</name>
</gene>
<dbReference type="EMBL" id="LR778301">
    <property type="protein sequence ID" value="CAB1368726.1"/>
    <property type="molecule type" value="Genomic_DNA"/>
</dbReference>
<dbReference type="RefSeq" id="WP_232096462.1">
    <property type="nucleotide sequence ID" value="NZ_LR778301.1"/>
</dbReference>
<accession>A0A6S6XRX6</accession>
<evidence type="ECO:0000259" key="1">
    <source>
        <dbReference type="Pfam" id="PF13439"/>
    </source>
</evidence>
<sequence length="418" mass="46050">MGAMKTEEFHPLIARRPRGTPLKLALVTETYPPEVNGVAMTLGRLVEGLRLRGHRVQLIRPVQSLGESPIRHREFHEHLVAGLPMPGYPGLRFGLPAGTSLRRLWREDRPDIVHIATQGPLGWSAAKAARRLGLPVSTSYHTHFDAYSGHYGLGWLQGAIAAHLRRFHNAADTTLVPTRELAARLAEQGYRNVGLMARGVDTQLFNPAHRSRELRTQWGVGPRAHVVAYVGRLAAEKNIDLVLRTFDTLHQTRPQTRLLLVGDGPLLARLKTDHPQHIYAGVRRGEDLARHYASADLFLFPSLTETYGNVVAEALASGLGVVSYARAAAAELIEDGHNGFIVPPRDEVGFIQSATDLLIHPTLLTRFRLRAVASISSLAWDRVTDQFVDTLRSLVPAAQARSCPISGDRPRPASPMIS</sequence>
<name>A0A6S6XRX6_9PROT</name>
<dbReference type="SUPFAM" id="SSF53756">
    <property type="entry name" value="UDP-Glycosyltransferase/glycogen phosphorylase"/>
    <property type="match status" value="1"/>
</dbReference>
<dbReference type="KEGG" id="doe:DENOEST_1561"/>
<keyword evidence="3" id="KW-1185">Reference proteome</keyword>
<dbReference type="CDD" id="cd03814">
    <property type="entry name" value="GT4-like"/>
    <property type="match status" value="1"/>
</dbReference>
<evidence type="ECO:0000313" key="2">
    <source>
        <dbReference type="EMBL" id="CAB1368726.1"/>
    </source>
</evidence>
<dbReference type="Proteomes" id="UP000515733">
    <property type="component" value="Chromosome"/>
</dbReference>
<dbReference type="PANTHER" id="PTHR45947:SF3">
    <property type="entry name" value="SULFOQUINOVOSYL TRANSFERASE SQD2"/>
    <property type="match status" value="1"/>
</dbReference>
<keyword evidence="2" id="KW-0378">Hydrolase</keyword>
<proteinExistence type="predicted"/>
<organism evidence="2 3">
    <name type="scientific">Denitratisoma oestradiolicum</name>
    <dbReference type="NCBI Taxonomy" id="311182"/>
    <lineage>
        <taxon>Bacteria</taxon>
        <taxon>Pseudomonadati</taxon>
        <taxon>Pseudomonadota</taxon>
        <taxon>Betaproteobacteria</taxon>
        <taxon>Nitrosomonadales</taxon>
        <taxon>Sterolibacteriaceae</taxon>
        <taxon>Denitratisoma</taxon>
    </lineage>
</organism>
<dbReference type="AlphaFoldDB" id="A0A6S6XRX6"/>
<evidence type="ECO:0000313" key="3">
    <source>
        <dbReference type="Proteomes" id="UP000515733"/>
    </source>
</evidence>
<dbReference type="PANTHER" id="PTHR45947">
    <property type="entry name" value="SULFOQUINOVOSYL TRANSFERASE SQD2"/>
    <property type="match status" value="1"/>
</dbReference>
<dbReference type="GO" id="GO:0016787">
    <property type="term" value="F:hydrolase activity"/>
    <property type="evidence" value="ECO:0007669"/>
    <property type="project" value="UniProtKB-KW"/>
</dbReference>